<feature type="compositionally biased region" description="Low complexity" evidence="4">
    <location>
        <begin position="238"/>
        <end position="268"/>
    </location>
</feature>
<dbReference type="CDD" id="cd00118">
    <property type="entry name" value="LysM"/>
    <property type="match status" value="3"/>
</dbReference>
<protein>
    <submittedName>
        <fullName evidence="8">LysM repeat protein</fullName>
    </submittedName>
</protein>
<gene>
    <name evidence="8" type="ORF">ABHD89_002137</name>
</gene>
<dbReference type="EMBL" id="JBDZDV010000006">
    <property type="protein sequence ID" value="MET3111721.1"/>
    <property type="molecule type" value="Genomic_DNA"/>
</dbReference>
<feature type="region of interest" description="Disordered" evidence="4">
    <location>
        <begin position="238"/>
        <end position="274"/>
    </location>
</feature>
<dbReference type="InterPro" id="IPR036779">
    <property type="entry name" value="LysM_dom_sf"/>
</dbReference>
<dbReference type="Gene3D" id="3.10.350.10">
    <property type="entry name" value="LysM domain"/>
    <property type="match status" value="3"/>
</dbReference>
<comment type="caution">
    <text evidence="8">The sequence shown here is derived from an EMBL/GenBank/DDBJ whole genome shotgun (WGS) entry which is preliminary data.</text>
</comment>
<keyword evidence="3" id="KW-0961">Cell wall biogenesis/degradation</keyword>
<dbReference type="PANTHER" id="PTHR33734:SF22">
    <property type="entry name" value="MEMBRANE-BOUND LYTIC MUREIN TRANSGLYCOSYLASE D"/>
    <property type="match status" value="1"/>
</dbReference>
<dbReference type="SUPFAM" id="SSF54106">
    <property type="entry name" value="LysM domain"/>
    <property type="match status" value="3"/>
</dbReference>
<dbReference type="PROSITE" id="PS50911">
    <property type="entry name" value="CHAP"/>
    <property type="match status" value="1"/>
</dbReference>
<evidence type="ECO:0000256" key="2">
    <source>
        <dbReference type="ARBA" id="ARBA00022801"/>
    </source>
</evidence>
<dbReference type="InterPro" id="IPR038765">
    <property type="entry name" value="Papain-like_cys_pep_sf"/>
</dbReference>
<dbReference type="PROSITE" id="PS51782">
    <property type="entry name" value="LYSM"/>
    <property type="match status" value="3"/>
</dbReference>
<dbReference type="RefSeq" id="WP_230822680.1">
    <property type="nucleotide sequence ID" value="NZ_JAJNCU010000008.1"/>
</dbReference>
<keyword evidence="1 5" id="KW-0732">Signal</keyword>
<organism evidence="8 9">
    <name type="scientific">Salinicoccus halitifaciens</name>
    <dbReference type="NCBI Taxonomy" id="1073415"/>
    <lineage>
        <taxon>Bacteria</taxon>
        <taxon>Bacillati</taxon>
        <taxon>Bacillota</taxon>
        <taxon>Bacilli</taxon>
        <taxon>Bacillales</taxon>
        <taxon>Staphylococcaceae</taxon>
        <taxon>Salinicoccus</taxon>
    </lineage>
</organism>
<feature type="compositionally biased region" description="Low complexity" evidence="4">
    <location>
        <begin position="151"/>
        <end position="194"/>
    </location>
</feature>
<accession>A0ABV2EBM9</accession>
<feature type="domain" description="LysM" evidence="7">
    <location>
        <begin position="193"/>
        <end position="236"/>
    </location>
</feature>
<feature type="domain" description="LysM" evidence="7">
    <location>
        <begin position="26"/>
        <end position="69"/>
    </location>
</feature>
<evidence type="ECO:0000256" key="1">
    <source>
        <dbReference type="ARBA" id="ARBA00022729"/>
    </source>
</evidence>
<evidence type="ECO:0000313" key="9">
    <source>
        <dbReference type="Proteomes" id="UP001549019"/>
    </source>
</evidence>
<dbReference type="SMART" id="SM00257">
    <property type="entry name" value="LysM"/>
    <property type="match status" value="3"/>
</dbReference>
<evidence type="ECO:0000256" key="4">
    <source>
        <dbReference type="SAM" id="MobiDB-lite"/>
    </source>
</evidence>
<feature type="region of interest" description="Disordered" evidence="4">
    <location>
        <begin position="71"/>
        <end position="112"/>
    </location>
</feature>
<dbReference type="Proteomes" id="UP001549019">
    <property type="component" value="Unassembled WGS sequence"/>
</dbReference>
<feature type="chain" id="PRO_5045532230" evidence="5">
    <location>
        <begin position="21"/>
        <end position="394"/>
    </location>
</feature>
<evidence type="ECO:0000259" key="7">
    <source>
        <dbReference type="PROSITE" id="PS51782"/>
    </source>
</evidence>
<feature type="region of interest" description="Disordered" evidence="4">
    <location>
        <begin position="150"/>
        <end position="197"/>
    </location>
</feature>
<dbReference type="InterPro" id="IPR018392">
    <property type="entry name" value="LysM"/>
</dbReference>
<sequence length="394" mass="40869">MKKVLTALTATAAISTYAFAQDAEASTHSVKSGDTLWSIAQKNNVTVSQLKSWNNLSSNLIFVNQNLKVSNSDSSSSSSSNTSSSSSNTSNASSNTSSSTGSNSTGGTYRVKSGDTLSSIARAHGMNYRTLMEINNISGHIIHPGQTLKLSAGSTSTSSSSSNTSSSAASSNTSSSSSSSNTSSSSNSTATGGTYTVKSGDSLSRIASAHGTNYRTLMNINNLSSTIIYPGQTLKLSADSSNSSSNSTATSNTSSSSASSSSTSSDSSYKAPASPGNVSWGTNWYYWGDCTWYAFERRKELGKPVGNNWGNATNWAGHARSAGYTVNNRPSVGAIIQAHAWTNNAWGMGHVGVVERVNPDGSILISEMNFGGGQGVKAFRTLSASQAANHNFIH</sequence>
<dbReference type="SUPFAM" id="SSF54001">
    <property type="entry name" value="Cysteine proteinases"/>
    <property type="match status" value="1"/>
</dbReference>
<dbReference type="Pfam" id="PF05257">
    <property type="entry name" value="CHAP"/>
    <property type="match status" value="1"/>
</dbReference>
<feature type="compositionally biased region" description="Low complexity" evidence="4">
    <location>
        <begin position="71"/>
        <end position="108"/>
    </location>
</feature>
<keyword evidence="9" id="KW-1185">Reference proteome</keyword>
<evidence type="ECO:0000313" key="8">
    <source>
        <dbReference type="EMBL" id="MET3111721.1"/>
    </source>
</evidence>
<dbReference type="Pfam" id="PF01476">
    <property type="entry name" value="LysM"/>
    <property type="match status" value="3"/>
</dbReference>
<evidence type="ECO:0000256" key="3">
    <source>
        <dbReference type="ARBA" id="ARBA00023316"/>
    </source>
</evidence>
<keyword evidence="2" id="KW-0378">Hydrolase</keyword>
<feature type="signal peptide" evidence="5">
    <location>
        <begin position="1"/>
        <end position="20"/>
    </location>
</feature>
<proteinExistence type="predicted"/>
<feature type="domain" description="Peptidase C51" evidence="6">
    <location>
        <begin position="265"/>
        <end position="394"/>
    </location>
</feature>
<dbReference type="Gene3D" id="3.90.1720.10">
    <property type="entry name" value="endopeptidase domain like (from Nostoc punctiforme)"/>
    <property type="match status" value="1"/>
</dbReference>
<evidence type="ECO:0000256" key="5">
    <source>
        <dbReference type="SAM" id="SignalP"/>
    </source>
</evidence>
<dbReference type="InterPro" id="IPR007921">
    <property type="entry name" value="CHAP_dom"/>
</dbReference>
<dbReference type="PANTHER" id="PTHR33734">
    <property type="entry name" value="LYSM DOMAIN-CONTAINING GPI-ANCHORED PROTEIN 2"/>
    <property type="match status" value="1"/>
</dbReference>
<feature type="domain" description="LysM" evidence="7">
    <location>
        <begin position="107"/>
        <end position="150"/>
    </location>
</feature>
<evidence type="ECO:0000259" key="6">
    <source>
        <dbReference type="PROSITE" id="PS50911"/>
    </source>
</evidence>
<name>A0ABV2EBM9_9STAP</name>
<reference evidence="8 9" key="1">
    <citation type="submission" date="2024-05" db="EMBL/GenBank/DDBJ databases">
        <title>Genomic Encyclopedia of Type Strains, Phase IV (KMG-IV): sequencing the most valuable type-strain genomes for metagenomic binning, comparative biology and taxonomic classification.</title>
        <authorList>
            <person name="Goeker M."/>
        </authorList>
    </citation>
    <scope>NUCLEOTIDE SEQUENCE [LARGE SCALE GENOMIC DNA]</scope>
    <source>
        <strain evidence="8 9">DSM 25286</strain>
    </source>
</reference>